<comment type="caution">
    <text evidence="2">The sequence shown here is derived from an EMBL/GenBank/DDBJ whole genome shotgun (WGS) entry which is preliminary data.</text>
</comment>
<evidence type="ECO:0000313" key="3">
    <source>
        <dbReference type="Proteomes" id="UP000823749"/>
    </source>
</evidence>
<organism evidence="2 3">
    <name type="scientific">Rhododendron griersonianum</name>
    <dbReference type="NCBI Taxonomy" id="479676"/>
    <lineage>
        <taxon>Eukaryota</taxon>
        <taxon>Viridiplantae</taxon>
        <taxon>Streptophyta</taxon>
        <taxon>Embryophyta</taxon>
        <taxon>Tracheophyta</taxon>
        <taxon>Spermatophyta</taxon>
        <taxon>Magnoliopsida</taxon>
        <taxon>eudicotyledons</taxon>
        <taxon>Gunneridae</taxon>
        <taxon>Pentapetalae</taxon>
        <taxon>asterids</taxon>
        <taxon>Ericales</taxon>
        <taxon>Ericaceae</taxon>
        <taxon>Ericoideae</taxon>
        <taxon>Rhodoreae</taxon>
        <taxon>Rhododendron</taxon>
    </lineage>
</organism>
<dbReference type="Proteomes" id="UP000823749">
    <property type="component" value="Chromosome 13"/>
</dbReference>
<reference evidence="2 3" key="1">
    <citation type="submission" date="2020-08" db="EMBL/GenBank/DDBJ databases">
        <title>Plant Genome Project.</title>
        <authorList>
            <person name="Zhang R.-G."/>
        </authorList>
    </citation>
    <scope>NUCLEOTIDE SEQUENCE [LARGE SCALE GENOMIC DNA]</scope>
    <source>
        <strain evidence="2">WSP0</strain>
        <tissue evidence="2">Leaf</tissue>
    </source>
</reference>
<proteinExistence type="predicted"/>
<evidence type="ECO:0000256" key="1">
    <source>
        <dbReference type="SAM" id="Phobius"/>
    </source>
</evidence>
<name>A0AAV6HTM8_9ERIC</name>
<keyword evidence="1" id="KW-0812">Transmembrane</keyword>
<accession>A0AAV6HTM8</accession>
<evidence type="ECO:0000313" key="2">
    <source>
        <dbReference type="EMBL" id="KAG5515886.1"/>
    </source>
</evidence>
<gene>
    <name evidence="2" type="ORF">RHGRI_036807</name>
</gene>
<keyword evidence="3" id="KW-1185">Reference proteome</keyword>
<keyword evidence="1" id="KW-1133">Transmembrane helix</keyword>
<feature type="transmembrane region" description="Helical" evidence="1">
    <location>
        <begin position="84"/>
        <end position="106"/>
    </location>
</feature>
<dbReference type="EMBL" id="JACTNZ010000013">
    <property type="protein sequence ID" value="KAG5515886.1"/>
    <property type="molecule type" value="Genomic_DNA"/>
</dbReference>
<keyword evidence="1" id="KW-0472">Membrane</keyword>
<dbReference type="AlphaFoldDB" id="A0AAV6HTM8"/>
<protein>
    <submittedName>
        <fullName evidence="2">Uncharacterized protein</fullName>
    </submittedName>
</protein>
<sequence length="108" mass="12042">MVGVVLKEIIGVAAMMPPYGVRRGFTAGSSGSRYESRVYVDLCRRRYLVISDYLVVIADKCQCLERRLGFHLLLFIPLGSPKCFGVQGIFLFVSLPQIAILLPFLLCV</sequence>